<evidence type="ECO:0000256" key="1">
    <source>
        <dbReference type="ARBA" id="ARBA00005664"/>
    </source>
</evidence>
<dbReference type="OMA" id="FWNKPSY"/>
<comment type="similarity">
    <text evidence="1">Belongs to the glycosyltransferase 34 family.</text>
</comment>
<dbReference type="EMBL" id="HG792015">
    <property type="protein sequence ID" value="CDM29130.1"/>
    <property type="molecule type" value="Genomic_DNA"/>
</dbReference>
<keyword evidence="3 4" id="KW-0808">Transferase</keyword>
<dbReference type="InterPro" id="IPR029044">
    <property type="entry name" value="Nucleotide-diphossugar_trans"/>
</dbReference>
<dbReference type="AlphaFoldDB" id="W6PYN0"/>
<reference evidence="4" key="1">
    <citation type="journal article" date="2014" name="Nat. Commun.">
        <title>Multiple recent horizontal transfers of a large genomic region in cheese making fungi.</title>
        <authorList>
            <person name="Cheeseman K."/>
            <person name="Ropars J."/>
            <person name="Renault P."/>
            <person name="Dupont J."/>
            <person name="Gouzy J."/>
            <person name="Branca A."/>
            <person name="Abraham A.L."/>
            <person name="Ceppi M."/>
            <person name="Conseiller E."/>
            <person name="Debuchy R."/>
            <person name="Malagnac F."/>
            <person name="Goarin A."/>
            <person name="Silar P."/>
            <person name="Lacoste S."/>
            <person name="Sallet E."/>
            <person name="Bensimon A."/>
            <person name="Giraud T."/>
            <person name="Brygoo Y."/>
        </authorList>
    </citation>
    <scope>NUCLEOTIDE SEQUENCE [LARGE SCALE GENOMIC DNA]</scope>
    <source>
        <strain evidence="4">FM164</strain>
    </source>
</reference>
<dbReference type="GO" id="GO:0006487">
    <property type="term" value="P:protein N-linked glycosylation"/>
    <property type="evidence" value="ECO:0007669"/>
    <property type="project" value="TreeGrafter"/>
</dbReference>
<gene>
    <name evidence="4" type="ORF">PROQFM164_S01g002942</name>
</gene>
<evidence type="ECO:0000313" key="5">
    <source>
        <dbReference type="Proteomes" id="UP000030686"/>
    </source>
</evidence>
<dbReference type="STRING" id="1365484.W6PYN0"/>
<evidence type="ECO:0000256" key="2">
    <source>
        <dbReference type="ARBA" id="ARBA00022676"/>
    </source>
</evidence>
<evidence type="ECO:0000256" key="3">
    <source>
        <dbReference type="ARBA" id="ARBA00022679"/>
    </source>
</evidence>
<name>W6PYN0_PENRF</name>
<dbReference type="GO" id="GO:0016757">
    <property type="term" value="F:glycosyltransferase activity"/>
    <property type="evidence" value="ECO:0007669"/>
    <property type="project" value="UniProtKB-KW"/>
</dbReference>
<dbReference type="Gene3D" id="3.90.550.10">
    <property type="entry name" value="Spore Coat Polysaccharide Biosynthesis Protein SpsA, Chain A"/>
    <property type="match status" value="1"/>
</dbReference>
<dbReference type="Proteomes" id="UP000030686">
    <property type="component" value="Unassembled WGS sequence"/>
</dbReference>
<keyword evidence="2" id="KW-0328">Glycosyltransferase</keyword>
<protein>
    <submittedName>
        <fullName evidence="4">Galactosyl transferase</fullName>
    </submittedName>
</protein>
<dbReference type="GO" id="GO:0000139">
    <property type="term" value="C:Golgi membrane"/>
    <property type="evidence" value="ECO:0007669"/>
    <property type="project" value="TreeGrafter"/>
</dbReference>
<dbReference type="PANTHER" id="PTHR31306:SF8">
    <property type="entry name" value="GLYCOSYLTRANSFERASE FAMILY 34 PROTEIN"/>
    <property type="match status" value="1"/>
</dbReference>
<dbReference type="OrthoDB" id="407658at2759"/>
<dbReference type="SUPFAM" id="SSF53448">
    <property type="entry name" value="Nucleotide-diphospho-sugar transferases"/>
    <property type="match status" value="1"/>
</dbReference>
<sequence>MRNKPSTYAVMTAMIPHQLAFKQRPLHIVLIILSVTCVVWVTANSVNSFSILESENAPSNKLQRVAKVSMLYGETNHMYERALQSHERHGKQWGYPMHILRQDISIGFWNKPSYLLSLVVNELTKPAGERMEWLMWVDADSIILNNDIPVEIFLPPSDLKDIHLVASQDQNGLNTGIMFLHVHPWMISFLTETLGYPLYLPQIDLGRSADQESMRRVLNKTTGGPSGQGYADGVSYLPRPWINTYEWDWAYEGKRGDLLVHFPGLEERRWPHMAKWLDIVEMTPEKWNLPLEETGYLNKTSVYWSQIRSAKESIKSAEKKLQSEEVVPGNTKEAAGALKKALREKSDNMELVQQLLQDLNGLIGMT</sequence>
<organism evidence="4 5">
    <name type="scientific">Penicillium roqueforti (strain FM164)</name>
    <dbReference type="NCBI Taxonomy" id="1365484"/>
    <lineage>
        <taxon>Eukaryota</taxon>
        <taxon>Fungi</taxon>
        <taxon>Dikarya</taxon>
        <taxon>Ascomycota</taxon>
        <taxon>Pezizomycotina</taxon>
        <taxon>Eurotiomycetes</taxon>
        <taxon>Eurotiomycetidae</taxon>
        <taxon>Eurotiales</taxon>
        <taxon>Aspergillaceae</taxon>
        <taxon>Penicillium</taxon>
    </lineage>
</organism>
<proteinExistence type="inferred from homology"/>
<accession>W6PYN0</accession>
<dbReference type="InterPro" id="IPR008630">
    <property type="entry name" value="Glyco_trans_34"/>
</dbReference>
<dbReference type="PANTHER" id="PTHR31306">
    <property type="entry name" value="ALPHA-1,6-MANNOSYLTRANSFERASE MNN11-RELATED"/>
    <property type="match status" value="1"/>
</dbReference>
<dbReference type="Pfam" id="PF05637">
    <property type="entry name" value="Glyco_transf_34"/>
    <property type="match status" value="1"/>
</dbReference>
<evidence type="ECO:0000313" key="4">
    <source>
        <dbReference type="EMBL" id="CDM29130.1"/>
    </source>
</evidence>
<keyword evidence="5" id="KW-1185">Reference proteome</keyword>